<reference evidence="2" key="1">
    <citation type="journal article" date="2011" name="Nat. Biotechnol.">
        <title>The genomic sequence of the Chinese hamster ovary (CHO)-K1 cell line.</title>
        <authorList>
            <person name="Xu X."/>
            <person name="Nagarajan H."/>
            <person name="Lewis N.E."/>
            <person name="Pan S."/>
            <person name="Cai Z."/>
            <person name="Liu X."/>
            <person name="Chen W."/>
            <person name="Xie M."/>
            <person name="Wang W."/>
            <person name="Hammond S."/>
            <person name="Andersen M.R."/>
            <person name="Neff N."/>
            <person name="Passarelli B."/>
            <person name="Koh W."/>
            <person name="Fan H.C."/>
            <person name="Wang J."/>
            <person name="Gui Y."/>
            <person name="Lee K.H."/>
            <person name="Betenbaugh M.J."/>
            <person name="Quake S.R."/>
            <person name="Famili I."/>
            <person name="Palsson B.O."/>
            <person name="Wang J."/>
        </authorList>
    </citation>
    <scope>NUCLEOTIDE SEQUENCE [LARGE SCALE GENOMIC DNA]</scope>
    <source>
        <strain evidence="2">CHO K1 cell line</strain>
    </source>
</reference>
<dbReference type="EMBL" id="JH000634">
    <property type="protein sequence ID" value="EGV98721.1"/>
    <property type="molecule type" value="Genomic_DNA"/>
</dbReference>
<evidence type="ECO:0000313" key="1">
    <source>
        <dbReference type="EMBL" id="EGV98721.1"/>
    </source>
</evidence>
<protein>
    <submittedName>
        <fullName evidence="1">Uncharacterized protein</fullName>
    </submittedName>
</protein>
<sequence>MIQDTAHKQPIASVCSTPQLTLCHLLLTSTDLEPQSREKTETSITVRESDAW</sequence>
<dbReference type="InParanoid" id="G3HRE8"/>
<dbReference type="Proteomes" id="UP000001075">
    <property type="component" value="Unassembled WGS sequence"/>
</dbReference>
<proteinExistence type="predicted"/>
<dbReference type="AlphaFoldDB" id="G3HRE8"/>
<name>G3HRE8_CRIGR</name>
<accession>G3HRE8</accession>
<gene>
    <name evidence="1" type="ORF">I79_013415</name>
</gene>
<organism evidence="1 2">
    <name type="scientific">Cricetulus griseus</name>
    <name type="common">Chinese hamster</name>
    <name type="synonym">Cricetulus barabensis griseus</name>
    <dbReference type="NCBI Taxonomy" id="10029"/>
    <lineage>
        <taxon>Eukaryota</taxon>
        <taxon>Metazoa</taxon>
        <taxon>Chordata</taxon>
        <taxon>Craniata</taxon>
        <taxon>Vertebrata</taxon>
        <taxon>Euteleostomi</taxon>
        <taxon>Mammalia</taxon>
        <taxon>Eutheria</taxon>
        <taxon>Euarchontoglires</taxon>
        <taxon>Glires</taxon>
        <taxon>Rodentia</taxon>
        <taxon>Myomorpha</taxon>
        <taxon>Muroidea</taxon>
        <taxon>Cricetidae</taxon>
        <taxon>Cricetinae</taxon>
        <taxon>Cricetulus</taxon>
    </lineage>
</organism>
<evidence type="ECO:0000313" key="2">
    <source>
        <dbReference type="Proteomes" id="UP000001075"/>
    </source>
</evidence>